<accession>A0AAX6F722</accession>
<gene>
    <name evidence="2" type="ORF">M6B38_149160</name>
</gene>
<evidence type="ECO:0000313" key="2">
    <source>
        <dbReference type="EMBL" id="KAJ6812257.1"/>
    </source>
</evidence>
<dbReference type="AlphaFoldDB" id="A0AAX6F722"/>
<proteinExistence type="predicted"/>
<comment type="caution">
    <text evidence="2">The sequence shown here is derived from an EMBL/GenBank/DDBJ whole genome shotgun (WGS) entry which is preliminary data.</text>
</comment>
<organism evidence="2 3">
    <name type="scientific">Iris pallida</name>
    <name type="common">Sweet iris</name>
    <dbReference type="NCBI Taxonomy" id="29817"/>
    <lineage>
        <taxon>Eukaryota</taxon>
        <taxon>Viridiplantae</taxon>
        <taxon>Streptophyta</taxon>
        <taxon>Embryophyta</taxon>
        <taxon>Tracheophyta</taxon>
        <taxon>Spermatophyta</taxon>
        <taxon>Magnoliopsida</taxon>
        <taxon>Liliopsida</taxon>
        <taxon>Asparagales</taxon>
        <taxon>Iridaceae</taxon>
        <taxon>Iridoideae</taxon>
        <taxon>Irideae</taxon>
        <taxon>Iris</taxon>
    </lineage>
</organism>
<feature type="region of interest" description="Disordered" evidence="1">
    <location>
        <begin position="87"/>
        <end position="129"/>
    </location>
</feature>
<sequence>MSIISTSPSSPPPALMATVDDRTRSIEPHFFLFQSTVVAPPLRRLSPDQIPKSAIHRPHPKQHHHHAISHLTTFDRQPRTLHREPHANSTLRWPALSRPQSHPHCERRGLVEPGASPYPRHRDTSRAHLPPARIRRVCYSIGEPSASTAACSTNAPFAPTPPQSLIQRLTVGFSRRRHLERISRQDPSAVSPALHWLDCARAVTDLLGSLRPVEHRAPPLPGSQSRTRPR</sequence>
<dbReference type="EMBL" id="JANAVB010031218">
    <property type="protein sequence ID" value="KAJ6812257.1"/>
    <property type="molecule type" value="Genomic_DNA"/>
</dbReference>
<keyword evidence="3" id="KW-1185">Reference proteome</keyword>
<dbReference type="Proteomes" id="UP001140949">
    <property type="component" value="Unassembled WGS sequence"/>
</dbReference>
<evidence type="ECO:0000313" key="3">
    <source>
        <dbReference type="Proteomes" id="UP001140949"/>
    </source>
</evidence>
<reference evidence="2" key="1">
    <citation type="journal article" date="2023" name="GigaByte">
        <title>Genome assembly of the bearded iris, Iris pallida Lam.</title>
        <authorList>
            <person name="Bruccoleri R.E."/>
            <person name="Oakeley E.J."/>
            <person name="Faust A.M.E."/>
            <person name="Altorfer M."/>
            <person name="Dessus-Babus S."/>
            <person name="Burckhardt D."/>
            <person name="Oertli M."/>
            <person name="Naumann U."/>
            <person name="Petersen F."/>
            <person name="Wong J."/>
        </authorList>
    </citation>
    <scope>NUCLEOTIDE SEQUENCE</scope>
    <source>
        <strain evidence="2">GSM-AAB239-AS_SAM_17_03QT</strain>
    </source>
</reference>
<name>A0AAX6F722_IRIPA</name>
<protein>
    <submittedName>
        <fullName evidence="2">Formin-like protein 3 isoform X1</fullName>
    </submittedName>
</protein>
<reference evidence="2" key="2">
    <citation type="submission" date="2023-04" db="EMBL/GenBank/DDBJ databases">
        <authorList>
            <person name="Bruccoleri R.E."/>
            <person name="Oakeley E.J."/>
            <person name="Faust A.-M."/>
            <person name="Dessus-Babus S."/>
            <person name="Altorfer M."/>
            <person name="Burckhardt D."/>
            <person name="Oertli M."/>
            <person name="Naumann U."/>
            <person name="Petersen F."/>
            <person name="Wong J."/>
        </authorList>
    </citation>
    <scope>NUCLEOTIDE SEQUENCE</scope>
    <source>
        <strain evidence="2">GSM-AAB239-AS_SAM_17_03QT</strain>
        <tissue evidence="2">Leaf</tissue>
    </source>
</reference>
<evidence type="ECO:0000256" key="1">
    <source>
        <dbReference type="SAM" id="MobiDB-lite"/>
    </source>
</evidence>